<dbReference type="InterPro" id="IPR002110">
    <property type="entry name" value="Ankyrin_rpt"/>
</dbReference>
<dbReference type="OrthoDB" id="823504at2759"/>
<dbReference type="AlphaFoldDB" id="W9ZYF5"/>
<dbReference type="Pfam" id="PF12796">
    <property type="entry name" value="Ank_2"/>
    <property type="match status" value="4"/>
</dbReference>
<keyword evidence="1" id="KW-0677">Repeat</keyword>
<organism evidence="4">
    <name type="scientific">Fusarium oxysporum f. sp. melonis 26406</name>
    <dbReference type="NCBI Taxonomy" id="1089452"/>
    <lineage>
        <taxon>Eukaryota</taxon>
        <taxon>Fungi</taxon>
        <taxon>Dikarya</taxon>
        <taxon>Ascomycota</taxon>
        <taxon>Pezizomycotina</taxon>
        <taxon>Sordariomycetes</taxon>
        <taxon>Hypocreomycetidae</taxon>
        <taxon>Hypocreales</taxon>
        <taxon>Nectriaceae</taxon>
        <taxon>Fusarium</taxon>
        <taxon>Fusarium oxysporum species complex</taxon>
    </lineage>
</organism>
<feature type="repeat" description="ANK" evidence="3">
    <location>
        <begin position="363"/>
        <end position="401"/>
    </location>
</feature>
<name>W9ZYF5_FUSOX</name>
<feature type="repeat" description="ANK" evidence="3">
    <location>
        <begin position="825"/>
        <end position="858"/>
    </location>
</feature>
<reference evidence="4" key="2">
    <citation type="submission" date="2012-05" db="EMBL/GenBank/DDBJ databases">
        <title>Annotation of the Genome Sequence of Fusarium oxysporum f. sp. melonis 26406.</title>
        <authorList>
            <consortium name="The Broad Institute Genomics Platform"/>
            <person name="Ma L.-J."/>
            <person name="Corby-Kistler H."/>
            <person name="Broz K."/>
            <person name="Gale L.R."/>
            <person name="Jonkers W."/>
            <person name="O'Donnell K."/>
            <person name="Ploetz R."/>
            <person name="Steinberg C."/>
            <person name="Schwartz D.C."/>
            <person name="VanEtten H."/>
            <person name="Zhou S."/>
            <person name="Young S.K."/>
            <person name="Zeng Q."/>
            <person name="Gargeya S."/>
            <person name="Fitzgerald M."/>
            <person name="Abouelleil A."/>
            <person name="Alvarado L."/>
            <person name="Chapman S.B."/>
            <person name="Gainer-Dewar J."/>
            <person name="Goldberg J."/>
            <person name="Griggs A."/>
            <person name="Gujja S."/>
            <person name="Hansen M."/>
            <person name="Howarth C."/>
            <person name="Imamovic A."/>
            <person name="Ireland A."/>
            <person name="Larimer J."/>
            <person name="McCowan C."/>
            <person name="Murphy C."/>
            <person name="Pearson M."/>
            <person name="Poon T.W."/>
            <person name="Priest M."/>
            <person name="Roberts A."/>
            <person name="Saif S."/>
            <person name="Shea T."/>
            <person name="Sykes S."/>
            <person name="Wortman J."/>
            <person name="Nusbaum C."/>
            <person name="Birren B."/>
        </authorList>
    </citation>
    <scope>NUCLEOTIDE SEQUENCE</scope>
    <source>
        <strain evidence="4">26406</strain>
    </source>
</reference>
<dbReference type="HOGENOM" id="CLU_309282_0_0_1"/>
<protein>
    <submittedName>
        <fullName evidence="4">Uncharacterized protein</fullName>
    </submittedName>
</protein>
<dbReference type="PROSITE" id="PS50088">
    <property type="entry name" value="ANK_REPEAT"/>
    <property type="match status" value="4"/>
</dbReference>
<keyword evidence="2 3" id="KW-0040">ANK repeat</keyword>
<dbReference type="PROSITE" id="PS50297">
    <property type="entry name" value="ANK_REP_REGION"/>
    <property type="match status" value="2"/>
</dbReference>
<dbReference type="PANTHER" id="PTHR24178">
    <property type="entry name" value="MOLTING PROTEIN MLT-4"/>
    <property type="match status" value="1"/>
</dbReference>
<evidence type="ECO:0000313" key="4">
    <source>
        <dbReference type="EMBL" id="EXK26096.1"/>
    </source>
</evidence>
<reference evidence="4" key="1">
    <citation type="submission" date="2012-04" db="EMBL/GenBank/DDBJ databases">
        <title>The Genome Sequence of Fusarium oxysporum melonis.</title>
        <authorList>
            <consortium name="The Broad Institute Genome Sequencing Platform"/>
            <person name="Ma L.-J."/>
            <person name="Gale L.R."/>
            <person name="Schwartz D.C."/>
            <person name="Zhou S."/>
            <person name="Corby-Kistler H."/>
            <person name="Young S.K."/>
            <person name="Zeng Q."/>
            <person name="Gargeya S."/>
            <person name="Fitzgerald M."/>
            <person name="Haas B."/>
            <person name="Abouelleil A."/>
            <person name="Alvarado L."/>
            <person name="Arachchi H.M."/>
            <person name="Berlin A."/>
            <person name="Brown A."/>
            <person name="Chapman S.B."/>
            <person name="Chen Z."/>
            <person name="Dunbar C."/>
            <person name="Freedman E."/>
            <person name="Gearin G."/>
            <person name="Goldberg J."/>
            <person name="Griggs A."/>
            <person name="Gujja S."/>
            <person name="Heiman D."/>
            <person name="Howarth C."/>
            <person name="Larson L."/>
            <person name="Lui A."/>
            <person name="MacDonald P.J.P."/>
            <person name="Montmayeur A."/>
            <person name="Murphy C."/>
            <person name="Neiman D."/>
            <person name="Pearson M."/>
            <person name="Priest M."/>
            <person name="Roberts A."/>
            <person name="Saif S."/>
            <person name="Shea T."/>
            <person name="Shenoy N."/>
            <person name="Sisk P."/>
            <person name="Stolte C."/>
            <person name="Sykes S."/>
            <person name="Wortman J."/>
            <person name="Nusbaum C."/>
            <person name="Birren B."/>
        </authorList>
    </citation>
    <scope>NUCLEOTIDE SEQUENCE</scope>
    <source>
        <strain evidence="4">26406</strain>
    </source>
</reference>
<evidence type="ECO:0000256" key="2">
    <source>
        <dbReference type="ARBA" id="ARBA00023043"/>
    </source>
</evidence>
<evidence type="ECO:0000256" key="3">
    <source>
        <dbReference type="PROSITE-ProRule" id="PRU00023"/>
    </source>
</evidence>
<dbReference type="InterPro" id="IPR036770">
    <property type="entry name" value="Ankyrin_rpt-contain_sf"/>
</dbReference>
<feature type="repeat" description="ANK" evidence="3">
    <location>
        <begin position="440"/>
        <end position="473"/>
    </location>
</feature>
<dbReference type="VEuPathDB" id="FungiDB:FOMG_17319"/>
<evidence type="ECO:0000256" key="1">
    <source>
        <dbReference type="ARBA" id="ARBA00022737"/>
    </source>
</evidence>
<proteinExistence type="predicted"/>
<dbReference type="Gene3D" id="1.25.40.20">
    <property type="entry name" value="Ankyrin repeat-containing domain"/>
    <property type="match status" value="2"/>
</dbReference>
<dbReference type="SUPFAM" id="SSF48403">
    <property type="entry name" value="Ankyrin repeat"/>
    <property type="match status" value="3"/>
</dbReference>
<dbReference type="SMART" id="SM00248">
    <property type="entry name" value="ANK"/>
    <property type="match status" value="14"/>
</dbReference>
<sequence>MASPLVSETESPYRRFRVSPNDEFIDEEEESDRVFMTMTDRDGSILYERESLPLLNEIVRQNDLKALEQYFTSAPWAVPKAPNGEGELSERTDYFLLAVESGSLDILQRLLTNATRDTVSAQPMRFKTRGFQLLNEAARYGHIEIVQFLLDHQPLYASIQDRDTKGYTAILSATDVYSDRYCYKAKWDEVCLENNEAIINLLLDRGACASDTILPINDIEKTPDTVLTLVVKWAGPELIKRLIDCGADVHAAVTKWTEDVGLRNSFASVSGVNALAISCYHANFKAAETLIDCRGVGVDAASMACSRDSLGGLPLHWVTRNELPDEFERIPKSMLQERVRNITSLIELLLDLDPTAVNTQDRDGFTPLHYATETFGRNSKLYTPIFELLCKRGGDASIRNNKGQTPLHTLFGRWMTKVPVDPAAISVLLAHGAKVTDTVAGNTPLHIAAGNLHFADAVSFLLDHGADPAVKNLSQATALHRAASGGSWMRMAKLHDKYAKGKESNGELLSYLVSPLSNCDFLMGLAIYGPTQEITFQDRHFLLLNLAANCDHIDIVRFLLDNQPLYAGIHERTWSKMTAILPAADAYNITRRNPISSQESFDRKEAVMNLLLDRGACASDWAGPKLIKRLIDGGADVHTKVRQCANHQDQDWWNNHGDVRNVTAIFIACLYGNLGAVKTLLDYRGNGVHIVDMIRSRDSRGRLPLHYATRNRSRFPGSPEDKIQTMKKIIELLLDIDPPAINVQDHQGNTPLHYATKEFGHRGKLCLPIFKFLCDKDADASKRNNKKETPLVALFSWPCSATPWDREAIATLLAHGSEVTDADEDGNTPLHFAVQNLYQVDTVSYLLELGANPVTRSSKFETPLHRAAVGRVPRVENPDRAATEKTVHQEKMLAKLVEFGGDTLMNLPDGEGRSVRQICQEQRKKWKEDEDHSWRVRNGFGRGTGTWLRQLKL</sequence>
<gene>
    <name evidence="4" type="ORF">FOMG_17319</name>
</gene>
<accession>W9ZYF5</accession>
<dbReference type="Pfam" id="PF00023">
    <property type="entry name" value="Ank"/>
    <property type="match status" value="1"/>
</dbReference>
<dbReference type="Proteomes" id="UP000030703">
    <property type="component" value="Unassembled WGS sequence"/>
</dbReference>
<dbReference type="EMBL" id="JH659371">
    <property type="protein sequence ID" value="EXK26096.1"/>
    <property type="molecule type" value="Genomic_DNA"/>
</dbReference>
<feature type="repeat" description="ANK" evidence="3">
    <location>
        <begin position="747"/>
        <end position="785"/>
    </location>
</feature>